<dbReference type="SMART" id="SM00387">
    <property type="entry name" value="HATPase_c"/>
    <property type="match status" value="1"/>
</dbReference>
<dbReference type="PROSITE" id="PS50109">
    <property type="entry name" value="HIS_KIN"/>
    <property type="match status" value="1"/>
</dbReference>
<keyword evidence="10" id="KW-1185">Reference proteome</keyword>
<dbReference type="InterPro" id="IPR035965">
    <property type="entry name" value="PAS-like_dom_sf"/>
</dbReference>
<dbReference type="InterPro" id="IPR000014">
    <property type="entry name" value="PAS"/>
</dbReference>
<dbReference type="InterPro" id="IPR001610">
    <property type="entry name" value="PAC"/>
</dbReference>
<dbReference type="NCBIfam" id="TIGR00229">
    <property type="entry name" value="sensory_box"/>
    <property type="match status" value="1"/>
</dbReference>
<dbReference type="PANTHER" id="PTHR42878:SF15">
    <property type="entry name" value="BACTERIOPHYTOCHROME"/>
    <property type="match status" value="1"/>
</dbReference>
<evidence type="ECO:0000313" key="10">
    <source>
        <dbReference type="Proteomes" id="UP001317705"/>
    </source>
</evidence>
<dbReference type="SUPFAM" id="SSF55785">
    <property type="entry name" value="PYP-like sensor domain (PAS domain)"/>
    <property type="match status" value="2"/>
</dbReference>
<dbReference type="InterPro" id="IPR036097">
    <property type="entry name" value="HisK_dim/P_sf"/>
</dbReference>
<evidence type="ECO:0000259" key="8">
    <source>
        <dbReference type="PROSITE" id="PS50113"/>
    </source>
</evidence>
<dbReference type="EMBL" id="AP027151">
    <property type="protein sequence ID" value="BDV42221.1"/>
    <property type="molecule type" value="Genomic_DNA"/>
</dbReference>
<dbReference type="SMART" id="SM00388">
    <property type="entry name" value="HisKA"/>
    <property type="match status" value="1"/>
</dbReference>
<sequence>MVLLNLFVIGLAGFSIYQTWRQHEQRVIATTENLSHSLELIITNMIDKADVALRAVVDEAEKQLATGGIDEASMTAFANRQQARIAQLDGIRLTDARGIPRYGTGTTSGPLPSIADRDYFANARQDRNAGLFISQPIFGRFTHKWIFNVSRRLNRPDGTFAGIAFATFSVNDLSRSFANFDLGDHGVIALRRADLSLIAQYPYPKKDSAGIGSKTAPRELRQAIRGGVAGGLYQSPCPDGGTCAYSFRKLAAYPLYVVVGRACSDYRSEWRGEAAKVVGLVALFVIGSAVTTRLIYRHWRREQQAQAELVRHREQLQELVAARTTELEVKNLQLREAQRIAHLGSWDYDHRAGRLLQSEELGRIFDIDPAGDPSFQDFVARVHPDDRARVMAGAGGPTRPPSPEALTYRLLLPDGRIRYVYEQRETLYGDDGQPARSAGTVQDITDRRLAEDALRKSEERFRLLVQHAPVAIFVQTDWRFAFINPMALRLFGADSADQLLGRPVMERFHPDFHETVCQRIRSLNDERRDVPPLEQLYLRLDDTPFPVEVSATPFVYEGRNGALIYFQDVTERRRAKEEILRLNTDLEERVRLRTAELEAANRELEAFSYSVSHDLRAPLRHIDGYSKLLLEDYLEKLDAEGCHFLDRIRAGAQRMGQLIDDLLQLADVSRQEVQRGSVDLSELARAIVPELRQMQPERAVSFDIAGGVTATGDPRLLRLVMENLLGNAWKYTGKEPAAVIGFGMLAGETGHVYFVRDNGVGLDMQYVDKLFRPFQRLHSSADFSGTGIGLATVRRIVQRHGGEVWVEGAPGQGATFFFTLPDGKRRPGRRPTTT</sequence>
<dbReference type="SMART" id="SM00091">
    <property type="entry name" value="PAS"/>
    <property type="match status" value="1"/>
</dbReference>
<keyword evidence="3" id="KW-0597">Phosphoprotein</keyword>
<comment type="catalytic activity">
    <reaction evidence="1">
        <text>ATP + protein L-histidine = ADP + protein N-phospho-L-histidine.</text>
        <dbReference type="EC" id="2.7.13.3"/>
    </reaction>
</comment>
<dbReference type="Pfam" id="PF02518">
    <property type="entry name" value="HATPase_c"/>
    <property type="match status" value="1"/>
</dbReference>
<dbReference type="InterPro" id="IPR005467">
    <property type="entry name" value="His_kinase_dom"/>
</dbReference>
<evidence type="ECO:0000256" key="5">
    <source>
        <dbReference type="ARBA" id="ARBA00022777"/>
    </source>
</evidence>
<name>A0ABM8EID2_9BACT</name>
<evidence type="ECO:0000256" key="3">
    <source>
        <dbReference type="ARBA" id="ARBA00022553"/>
    </source>
</evidence>
<dbReference type="Proteomes" id="UP001317705">
    <property type="component" value="Chromosome"/>
</dbReference>
<dbReference type="Pfam" id="PF00512">
    <property type="entry name" value="HisKA"/>
    <property type="match status" value="1"/>
</dbReference>
<dbReference type="PRINTS" id="PR00344">
    <property type="entry name" value="BCTRLSENSOR"/>
</dbReference>
<protein>
    <recommendedName>
        <fullName evidence="2">histidine kinase</fullName>
        <ecNumber evidence="2">2.7.13.3</ecNumber>
    </recommendedName>
</protein>
<dbReference type="CDD" id="cd00130">
    <property type="entry name" value="PAS"/>
    <property type="match status" value="1"/>
</dbReference>
<dbReference type="SUPFAM" id="SSF55874">
    <property type="entry name" value="ATPase domain of HSP90 chaperone/DNA topoisomerase II/histidine kinase"/>
    <property type="match status" value="1"/>
</dbReference>
<dbReference type="EC" id="2.7.13.3" evidence="2"/>
<gene>
    <name evidence="9" type="ORF">GURASL_11440</name>
</gene>
<dbReference type="PANTHER" id="PTHR42878">
    <property type="entry name" value="TWO-COMPONENT HISTIDINE KINASE"/>
    <property type="match status" value="1"/>
</dbReference>
<keyword evidence="4" id="KW-0808">Transferase</keyword>
<dbReference type="CDD" id="cd12914">
    <property type="entry name" value="PDC1_DGC_like"/>
    <property type="match status" value="1"/>
</dbReference>
<feature type="domain" description="PAC" evidence="8">
    <location>
        <begin position="404"/>
        <end position="456"/>
    </location>
</feature>
<organism evidence="9 10">
    <name type="scientific">Geotalea uraniireducens</name>
    <dbReference type="NCBI Taxonomy" id="351604"/>
    <lineage>
        <taxon>Bacteria</taxon>
        <taxon>Pseudomonadati</taxon>
        <taxon>Thermodesulfobacteriota</taxon>
        <taxon>Desulfuromonadia</taxon>
        <taxon>Geobacterales</taxon>
        <taxon>Geobacteraceae</taxon>
        <taxon>Geotalea</taxon>
    </lineage>
</organism>
<accession>A0ABM8EID2</accession>
<dbReference type="InterPro" id="IPR000700">
    <property type="entry name" value="PAS-assoc_C"/>
</dbReference>
<dbReference type="Gene3D" id="3.30.565.10">
    <property type="entry name" value="Histidine kinase-like ATPase, C-terminal domain"/>
    <property type="match status" value="1"/>
</dbReference>
<dbReference type="PROSITE" id="PS50113">
    <property type="entry name" value="PAC"/>
    <property type="match status" value="2"/>
</dbReference>
<evidence type="ECO:0000256" key="6">
    <source>
        <dbReference type="ARBA" id="ARBA00023136"/>
    </source>
</evidence>
<evidence type="ECO:0000256" key="2">
    <source>
        <dbReference type="ARBA" id="ARBA00012438"/>
    </source>
</evidence>
<feature type="domain" description="Histidine kinase" evidence="7">
    <location>
        <begin position="610"/>
        <end position="824"/>
    </location>
</feature>
<dbReference type="Gene3D" id="1.10.287.130">
    <property type="match status" value="1"/>
</dbReference>
<dbReference type="InterPro" id="IPR004358">
    <property type="entry name" value="Sig_transdc_His_kin-like_C"/>
</dbReference>
<reference evidence="9 10" key="1">
    <citation type="submission" date="2022-12" db="EMBL/GenBank/DDBJ databases">
        <title>Polyphasic characterization of Geotalea uranireducens NIT-SL11 newly isolated from a complex of sewage sludge and microbially reduced graphene oxide.</title>
        <authorList>
            <person name="Xie L."/>
            <person name="Yoshida N."/>
            <person name="Meng L."/>
        </authorList>
    </citation>
    <scope>NUCLEOTIDE SEQUENCE [LARGE SCALE GENOMIC DNA]</scope>
    <source>
        <strain evidence="9 10">NIT-SL11</strain>
    </source>
</reference>
<evidence type="ECO:0000313" key="9">
    <source>
        <dbReference type="EMBL" id="BDV42221.1"/>
    </source>
</evidence>
<keyword evidence="5" id="KW-0418">Kinase</keyword>
<dbReference type="Pfam" id="PF13426">
    <property type="entry name" value="PAS_9"/>
    <property type="match status" value="1"/>
</dbReference>
<proteinExistence type="predicted"/>
<dbReference type="CDD" id="cd00082">
    <property type="entry name" value="HisKA"/>
    <property type="match status" value="1"/>
</dbReference>
<evidence type="ECO:0000256" key="1">
    <source>
        <dbReference type="ARBA" id="ARBA00000085"/>
    </source>
</evidence>
<feature type="domain" description="PAC" evidence="8">
    <location>
        <begin position="531"/>
        <end position="581"/>
    </location>
</feature>
<dbReference type="CDD" id="cd12915">
    <property type="entry name" value="PDC2_DGC_like"/>
    <property type="match status" value="1"/>
</dbReference>
<dbReference type="InterPro" id="IPR036890">
    <property type="entry name" value="HATPase_C_sf"/>
</dbReference>
<evidence type="ECO:0000259" key="7">
    <source>
        <dbReference type="PROSITE" id="PS50109"/>
    </source>
</evidence>
<dbReference type="Gene3D" id="2.10.70.100">
    <property type="match status" value="1"/>
</dbReference>
<dbReference type="Pfam" id="PF08447">
    <property type="entry name" value="PAS_3"/>
    <property type="match status" value="1"/>
</dbReference>
<dbReference type="InterPro" id="IPR050351">
    <property type="entry name" value="BphY/WalK/GraS-like"/>
</dbReference>
<dbReference type="SUPFAM" id="SSF47384">
    <property type="entry name" value="Homodimeric domain of signal transducing histidine kinase"/>
    <property type="match status" value="1"/>
</dbReference>
<dbReference type="SMART" id="SM00086">
    <property type="entry name" value="PAC"/>
    <property type="match status" value="2"/>
</dbReference>
<dbReference type="InterPro" id="IPR003661">
    <property type="entry name" value="HisK_dim/P_dom"/>
</dbReference>
<keyword evidence="6" id="KW-0472">Membrane</keyword>
<dbReference type="Gene3D" id="3.30.450.20">
    <property type="entry name" value="PAS domain"/>
    <property type="match status" value="4"/>
</dbReference>
<dbReference type="InterPro" id="IPR003594">
    <property type="entry name" value="HATPase_dom"/>
</dbReference>
<dbReference type="InterPro" id="IPR013655">
    <property type="entry name" value="PAS_fold_3"/>
</dbReference>
<evidence type="ECO:0000256" key="4">
    <source>
        <dbReference type="ARBA" id="ARBA00022679"/>
    </source>
</evidence>